<dbReference type="Proteomes" id="UP000494363">
    <property type="component" value="Unassembled WGS sequence"/>
</dbReference>
<organism evidence="2 3">
    <name type="scientific">Paraburkholderia humisilvae</name>
    <dbReference type="NCBI Taxonomy" id="627669"/>
    <lineage>
        <taxon>Bacteria</taxon>
        <taxon>Pseudomonadati</taxon>
        <taxon>Pseudomonadota</taxon>
        <taxon>Betaproteobacteria</taxon>
        <taxon>Burkholderiales</taxon>
        <taxon>Burkholderiaceae</taxon>
        <taxon>Paraburkholderia</taxon>
    </lineage>
</organism>
<evidence type="ECO:0000313" key="2">
    <source>
        <dbReference type="EMBL" id="CAB3774208.1"/>
    </source>
</evidence>
<accession>A0A6J5F5U9</accession>
<reference evidence="2 3" key="1">
    <citation type="submission" date="2020-04" db="EMBL/GenBank/DDBJ databases">
        <authorList>
            <person name="De Canck E."/>
        </authorList>
    </citation>
    <scope>NUCLEOTIDE SEQUENCE [LARGE SCALE GENOMIC DNA]</scope>
    <source>
        <strain evidence="2 3">LMG 29542</strain>
    </source>
</reference>
<evidence type="ECO:0000256" key="1">
    <source>
        <dbReference type="SAM" id="MobiDB-lite"/>
    </source>
</evidence>
<evidence type="ECO:0000313" key="3">
    <source>
        <dbReference type="Proteomes" id="UP000494363"/>
    </source>
</evidence>
<dbReference type="EMBL" id="CADIKH010000101">
    <property type="protein sequence ID" value="CAB3774208.1"/>
    <property type="molecule type" value="Genomic_DNA"/>
</dbReference>
<proteinExistence type="predicted"/>
<sequence>MQQVSSSRIQSAPQSFQQRAPATPVSTASALSLRTVAISLLVDRALSA</sequence>
<gene>
    <name evidence="2" type="ORF">LMG29542_07644</name>
</gene>
<protein>
    <submittedName>
        <fullName evidence="2">Uncharacterized protein</fullName>
    </submittedName>
</protein>
<dbReference type="RefSeq" id="WP_175232895.1">
    <property type="nucleotide sequence ID" value="NZ_CADIKH010000101.1"/>
</dbReference>
<name>A0A6J5F5U9_9BURK</name>
<keyword evidence="3" id="KW-1185">Reference proteome</keyword>
<dbReference type="AlphaFoldDB" id="A0A6J5F5U9"/>
<feature type="region of interest" description="Disordered" evidence="1">
    <location>
        <begin position="1"/>
        <end position="27"/>
    </location>
</feature>